<dbReference type="InterPro" id="IPR002656">
    <property type="entry name" value="Acyl_transf_3_dom"/>
</dbReference>
<keyword evidence="4" id="KW-0808">Transferase</keyword>
<reference evidence="4 6" key="2">
    <citation type="submission" date="2019-03" db="EMBL/GenBank/DDBJ databases">
        <authorList>
            <person name="He R.-H."/>
        </authorList>
    </citation>
    <scope>NUCLEOTIDE SEQUENCE [LARGE SCALE GENOMIC DNA]</scope>
    <source>
        <strain evidence="4 6">DSM 19624</strain>
    </source>
</reference>
<dbReference type="EMBL" id="RCCK01000013">
    <property type="protein sequence ID" value="RLJ73917.1"/>
    <property type="molecule type" value="Genomic_DNA"/>
</dbReference>
<feature type="transmembrane region" description="Helical" evidence="1">
    <location>
        <begin position="326"/>
        <end position="347"/>
    </location>
</feature>
<dbReference type="GO" id="GO:0009103">
    <property type="term" value="P:lipopolysaccharide biosynthetic process"/>
    <property type="evidence" value="ECO:0007669"/>
    <property type="project" value="TreeGrafter"/>
</dbReference>
<feature type="transmembrane region" description="Helical" evidence="1">
    <location>
        <begin position="168"/>
        <end position="186"/>
    </location>
</feature>
<keyword evidence="1" id="KW-0472">Membrane</keyword>
<dbReference type="GO" id="GO:0016020">
    <property type="term" value="C:membrane"/>
    <property type="evidence" value="ECO:0007669"/>
    <property type="project" value="TreeGrafter"/>
</dbReference>
<dbReference type="PANTHER" id="PTHR23028:SF53">
    <property type="entry name" value="ACYL_TRANSF_3 DOMAIN-CONTAINING PROTEIN"/>
    <property type="match status" value="1"/>
</dbReference>
<protein>
    <submittedName>
        <fullName evidence="4">Acyltransferase</fullName>
    </submittedName>
    <submittedName>
        <fullName evidence="3">Peptidoglycan/LPS O-acetylase OafA/YrhL</fullName>
    </submittedName>
</protein>
<evidence type="ECO:0000313" key="5">
    <source>
        <dbReference type="Proteomes" id="UP000273898"/>
    </source>
</evidence>
<dbReference type="AlphaFoldDB" id="A0A497XYV7"/>
<dbReference type="EMBL" id="SOPX01000001">
    <property type="protein sequence ID" value="TFB32477.1"/>
    <property type="molecule type" value="Genomic_DNA"/>
</dbReference>
<dbReference type="RefSeq" id="WP_121286096.1">
    <property type="nucleotide sequence ID" value="NZ_SOPX01000001.1"/>
</dbReference>
<feature type="domain" description="Acyltransferase 3" evidence="2">
    <location>
        <begin position="11"/>
        <end position="318"/>
    </location>
</feature>
<feature type="transmembrane region" description="Helical" evidence="1">
    <location>
        <begin position="12"/>
        <end position="31"/>
    </location>
</feature>
<evidence type="ECO:0000256" key="1">
    <source>
        <dbReference type="SAM" id="Phobius"/>
    </source>
</evidence>
<dbReference type="GO" id="GO:0016747">
    <property type="term" value="F:acyltransferase activity, transferring groups other than amino-acyl groups"/>
    <property type="evidence" value="ECO:0007669"/>
    <property type="project" value="InterPro"/>
</dbReference>
<comment type="caution">
    <text evidence="3">The sequence shown here is derived from an EMBL/GenBank/DDBJ whole genome shotgun (WGS) entry which is preliminary data.</text>
</comment>
<feature type="transmembrane region" description="Helical" evidence="1">
    <location>
        <begin position="255"/>
        <end position="283"/>
    </location>
</feature>
<evidence type="ECO:0000313" key="3">
    <source>
        <dbReference type="EMBL" id="RLJ73917.1"/>
    </source>
</evidence>
<feature type="transmembrane region" description="Helical" evidence="1">
    <location>
        <begin position="91"/>
        <end position="110"/>
    </location>
</feature>
<feature type="transmembrane region" description="Helical" evidence="1">
    <location>
        <begin position="192"/>
        <end position="212"/>
    </location>
</feature>
<dbReference type="InterPro" id="IPR050879">
    <property type="entry name" value="Acyltransferase_3"/>
</dbReference>
<organism evidence="3 5">
    <name type="scientific">Pedobacter alluvionis</name>
    <dbReference type="NCBI Taxonomy" id="475253"/>
    <lineage>
        <taxon>Bacteria</taxon>
        <taxon>Pseudomonadati</taxon>
        <taxon>Bacteroidota</taxon>
        <taxon>Sphingobacteriia</taxon>
        <taxon>Sphingobacteriales</taxon>
        <taxon>Sphingobacteriaceae</taxon>
        <taxon>Pedobacter</taxon>
    </lineage>
</organism>
<gene>
    <name evidence="3" type="ORF">BCL90_4084</name>
    <name evidence="4" type="ORF">E3V97_00115</name>
</gene>
<name>A0A497XYV7_9SPHI</name>
<evidence type="ECO:0000313" key="6">
    <source>
        <dbReference type="Proteomes" id="UP000297429"/>
    </source>
</evidence>
<evidence type="ECO:0000259" key="2">
    <source>
        <dbReference type="Pfam" id="PF01757"/>
    </source>
</evidence>
<dbReference type="Proteomes" id="UP000273898">
    <property type="component" value="Unassembled WGS sequence"/>
</dbReference>
<accession>A0A497XYV7</accession>
<proteinExistence type="predicted"/>
<dbReference type="OrthoDB" id="290051at2"/>
<dbReference type="Proteomes" id="UP000297429">
    <property type="component" value="Unassembled WGS sequence"/>
</dbReference>
<dbReference type="PANTHER" id="PTHR23028">
    <property type="entry name" value="ACETYLTRANSFERASE"/>
    <property type="match status" value="1"/>
</dbReference>
<keyword evidence="6" id="KW-1185">Reference proteome</keyword>
<feature type="transmembrane region" description="Helical" evidence="1">
    <location>
        <begin position="224"/>
        <end position="243"/>
    </location>
</feature>
<dbReference type="Pfam" id="PF01757">
    <property type="entry name" value="Acyl_transf_3"/>
    <property type="match status" value="1"/>
</dbReference>
<reference evidence="3 5" key="1">
    <citation type="submission" date="2018-10" db="EMBL/GenBank/DDBJ databases">
        <title>Genomic Encyclopedia of Archaeal and Bacterial Type Strains, Phase II (KMG-II): from individual species to whole genera.</title>
        <authorList>
            <person name="Goeker M."/>
        </authorList>
    </citation>
    <scope>NUCLEOTIDE SEQUENCE [LARGE SCALE GENOMIC DNA]</scope>
    <source>
        <strain evidence="3 5">DSM 19624</strain>
    </source>
</reference>
<feature type="transmembrane region" description="Helical" evidence="1">
    <location>
        <begin position="295"/>
        <end position="314"/>
    </location>
</feature>
<feature type="transmembrane region" description="Helical" evidence="1">
    <location>
        <begin position="141"/>
        <end position="161"/>
    </location>
</feature>
<keyword evidence="4" id="KW-0012">Acyltransferase</keyword>
<sequence length="362" mass="42355">MAQEMSKKMIPSLNGLRAISIAMVLLCHFSQHNFLPHNALFRYAGMIIGNGPLGVNVFFMISGYLITTLLIKEKEKKGSISLKGFYIRRTLRIFPAYYFLMFVYYLLTLFKYFNITSLEWIGVLTYMKQFFPSAMYETGHLWSLSVEEVFYLIFPFLFIFLGKNIKKVLPVLIVLGALSRFLFFSYPQPLMANTIFATSDALLIGCFFALNHDRIIELIFKYKWVKYVVPIALCFSVLIYNYFYHLCTYDHSKLLITVTAIAYSMFGSIGLFTNLCVAVIIMISISQRNLWFKLLNTRLLNYIGTLSYSIYLWQQMFTADREWLHRLPFLVVILIILICANLSYYLIEKPFFKLKDRYSSKN</sequence>
<keyword evidence="1" id="KW-1133">Transmembrane helix</keyword>
<keyword evidence="1" id="KW-0812">Transmembrane</keyword>
<feature type="transmembrane region" description="Helical" evidence="1">
    <location>
        <begin position="51"/>
        <end position="71"/>
    </location>
</feature>
<evidence type="ECO:0000313" key="4">
    <source>
        <dbReference type="EMBL" id="TFB32477.1"/>
    </source>
</evidence>